<dbReference type="EMBL" id="JAVRHS010000002">
    <property type="protein sequence ID" value="MDT0575476.1"/>
    <property type="molecule type" value="Genomic_DNA"/>
</dbReference>
<keyword evidence="2" id="KW-1185">Reference proteome</keyword>
<name>A0ABU2ZGH5_9SPHN</name>
<proteinExistence type="predicted"/>
<gene>
    <name evidence="1" type="ORF">RM533_04700</name>
</gene>
<dbReference type="RefSeq" id="WP_311340034.1">
    <property type="nucleotide sequence ID" value="NZ_JAVRHS010000002.1"/>
</dbReference>
<dbReference type="Proteomes" id="UP001259803">
    <property type="component" value="Unassembled WGS sequence"/>
</dbReference>
<comment type="caution">
    <text evidence="1">The sequence shown here is derived from an EMBL/GenBank/DDBJ whole genome shotgun (WGS) entry which is preliminary data.</text>
</comment>
<organism evidence="1 2">
    <name type="scientific">Croceicoccus esteveae</name>
    <dbReference type="NCBI Taxonomy" id="3075597"/>
    <lineage>
        <taxon>Bacteria</taxon>
        <taxon>Pseudomonadati</taxon>
        <taxon>Pseudomonadota</taxon>
        <taxon>Alphaproteobacteria</taxon>
        <taxon>Sphingomonadales</taxon>
        <taxon>Erythrobacteraceae</taxon>
        <taxon>Croceicoccus</taxon>
    </lineage>
</organism>
<evidence type="ECO:0000313" key="2">
    <source>
        <dbReference type="Proteomes" id="UP001259803"/>
    </source>
</evidence>
<reference evidence="1 2" key="1">
    <citation type="submission" date="2023-09" db="EMBL/GenBank/DDBJ databases">
        <authorList>
            <person name="Rey-Velasco X."/>
        </authorList>
    </citation>
    <scope>NUCLEOTIDE SEQUENCE [LARGE SCALE GENOMIC DNA]</scope>
    <source>
        <strain evidence="1 2">F390</strain>
    </source>
</reference>
<protein>
    <submittedName>
        <fullName evidence="1">Uncharacterized protein</fullName>
    </submittedName>
</protein>
<evidence type="ECO:0000313" key="1">
    <source>
        <dbReference type="EMBL" id="MDT0575476.1"/>
    </source>
</evidence>
<sequence length="50" mass="5608">MKIYRAMGAMPYVIAGFVRKRKLSLPVGSGSRLIVQLPVERLLIKTAQSY</sequence>
<accession>A0ABU2ZGH5</accession>